<proteinExistence type="predicted"/>
<sequence>MEDLLKLVEKLSRRENDHNKLVNLFYKKISEFKQIDKNESGYISEYILPKINDLCNKEIIQKDVLYLSLIGCQNLDLLQRFLKYNENAIEVNLENATKLYDYCLCKNNHWFKHIIGSDKVLISNKIILNKILSLQLIYLTNFCRLQLDHIKILLAEINEDVHPFWNNYFRLIRYFIKIIEYCESQVSNINVNEMFLYFQENCILQTFSHYFKLKTSNLEDILQFIKEEENIFEISSSQSFQFEAFMIIGNVFRCITKTPNLNISLTVDHIKSKLLHIQSLPLLLELLENIFASVFTETSYLHSKTEESTHICEEKEVRLILYLVKEVLEEIKLKYVQSKESEEYYRLSHLNKVVADAMWRMELIRNVKKNSKCEKLLLKYMLSSPESLIQMCLKRSDFERAFQVIKIFALEDPHLTNEIKFCENLVNLRDTLKKTIRLKTIQKVNPKISFSTLEVSVGKTVDQFFKKNSVIFNPNIEQRINAISEKYNFFKHLTADNEVFMNMLDLAITLPQNFENSEIILALACENNSLDCNITSNYAKFCKKLLELFKEIGKEKNRSIGEILTSPDYKIDLNKYTKQEEFYNSLSRAYNEVIEDLQLTESGFLNSKHPSHKSVLKINKLCVEYSDANLSENIKYLSKLYNYLKAFARILYIEQNTSDIVSKGKNTSYFDLLTFNRSELMGKLLFERNLDPSEFEKYFGKLKLDYLYHVVGNCFPTINLHIQENVTKEELYPENNLYIPTKGIITYIQRRNWLLAYILNKMYTIEGVFIDINEVRVRVFMNYLALQKIAILKQLYNDNVIVTALQNEINVQKMSDFINERILQLESLTASHYSQNSNDSFETGEELQEDMLRSVNWKDIFDLIRCVPEDQMKKNRVFFNMMDTVLVSLIQDALEPEYHRYVLFINNRDMRISMILDHMKNWQGYFCLDVINSEISRYDGMQDGKLVELKMWLLHITLCEKLKSILDVSSWYSAYKMADSNKELVIDKLLASNDINILLDFIDLQTPSEALLEKINEHYLIRIFDNITVFDSVKLLLDTLPFNHSMRICYNLIKLLRQLEHLQFVVDYLLNNVNNDSLKNVEISLKMLSVFAQNEQDQLLCLLYEPVSIIEILIMNTKIDKLASVLNILKSEISQTEFNEEVISVEKIDEVLRIYAEKSLDFRIITQPNPRLLRTPEHKLMQSLDSLNFGSDSKNFVMPDEVPMKDDWVSNNEVLECMCCQKIVFSMFNRRHHCRRCGRVVCYNCSLQRMLVPTYGDILVRVCLDCYRQTVGESELSEYNDSVSSKSVVYDYWLLTDDSTHNKIVREEFSYEHAPSVSLCLSLMKYHSKTIEYPKFLLDQCNIMLKLLQPSQEPIQEIDYLLVIKMLKSLAMAAKMSSIECTLHYGTSLADRILSQADLLSLLAERGCLSLLPMSNTYSQGPYIDASVLRRLRDKLLEREQWNLALEVSTKAGLDNTGVFAVWGKSCLKAGSLQLAREKFQRCFEKTGHYDNLSEYSISCDSIDNFSRSRNFSKASNLSALSETKPTKNPPLLNEIIQILESNTRAIDSEIIKENDKEKLSGSCLTLNQSFTYNQSESAICILNKLKNLESISSKYYYQPVECDSKSHSTRPPIHNVFFNECVYYLSRYGSHLGLLEFYIKHGDINLALNYIIENNLGTDVFIEIYMKCLKDGIIGILQENISLIDSTLDLWKDYLRHICRHLEKHNMLHSLYQLQQFMGDSIRAAMTCIRFYQENALSFQDLLNNVHFLHKAEEHLKHGVEQEQWVEVATVRRLSSASKTSFEEKGIINPSLVMKINIKDINKHINTIWRQNELAEFLGKCEESEVKPMQVFIDMKPNEDSTSKSNEDRPKIPTLFGTMKDKLYLAVLAIVCGQNVDSGFEIALRIIQDFNIKPIKIFCEAGKQLAKEERYSGIAQLVNCIKQSGTKDETVTDMCDEMLTLAVATFTKANVSGTKVEDLIKLISDKTTKISAYIEAKQLKTAYFLAVKYKRMSDIRRILREAELLNQPSIKALCQKVLQSHSHTPTHFSKE</sequence>
<dbReference type="SUPFAM" id="SSF57903">
    <property type="entry name" value="FYVE/PHD zinc finger"/>
    <property type="match status" value="1"/>
</dbReference>
<evidence type="ECO:0000313" key="8">
    <source>
        <dbReference type="Proteomes" id="UP001153636"/>
    </source>
</evidence>
<dbReference type="Proteomes" id="UP001153636">
    <property type="component" value="Chromosome 4"/>
</dbReference>
<evidence type="ECO:0000259" key="6">
    <source>
        <dbReference type="PROSITE" id="PS50178"/>
    </source>
</evidence>
<organism evidence="7 8">
    <name type="scientific">Psylliodes chrysocephalus</name>
    <dbReference type="NCBI Taxonomy" id="3402493"/>
    <lineage>
        <taxon>Eukaryota</taxon>
        <taxon>Metazoa</taxon>
        <taxon>Ecdysozoa</taxon>
        <taxon>Arthropoda</taxon>
        <taxon>Hexapoda</taxon>
        <taxon>Insecta</taxon>
        <taxon>Pterygota</taxon>
        <taxon>Neoptera</taxon>
        <taxon>Endopterygota</taxon>
        <taxon>Coleoptera</taxon>
        <taxon>Polyphaga</taxon>
        <taxon>Cucujiformia</taxon>
        <taxon>Chrysomeloidea</taxon>
        <taxon>Chrysomelidae</taxon>
        <taxon>Galerucinae</taxon>
        <taxon>Alticini</taxon>
        <taxon>Psylliodes</taxon>
    </lineage>
</organism>
<protein>
    <recommendedName>
        <fullName evidence="6">FYVE-type domain-containing protein</fullName>
    </recommendedName>
</protein>
<dbReference type="InterPro" id="IPR011011">
    <property type="entry name" value="Znf_FYVE_PHD"/>
</dbReference>
<dbReference type="GO" id="GO:0000724">
    <property type="term" value="P:double-strand break repair via homologous recombination"/>
    <property type="evidence" value="ECO:0007669"/>
    <property type="project" value="InterPro"/>
</dbReference>
<feature type="domain" description="FYVE-type" evidence="6">
    <location>
        <begin position="1211"/>
        <end position="1271"/>
    </location>
</feature>
<dbReference type="GO" id="GO:0000281">
    <property type="term" value="P:mitotic cytokinesis"/>
    <property type="evidence" value="ECO:0007669"/>
    <property type="project" value="InterPro"/>
</dbReference>
<keyword evidence="8" id="KW-1185">Reference proteome</keyword>
<name>A0A9P0GDT1_9CUCU</name>
<dbReference type="InterPro" id="IPR000306">
    <property type="entry name" value="Znf_FYVE"/>
</dbReference>
<dbReference type="Pfam" id="PF25569">
    <property type="entry name" value="TPR_ZFYVE26"/>
    <property type="match status" value="1"/>
</dbReference>
<dbReference type="OrthoDB" id="1936617at2759"/>
<dbReference type="InterPro" id="IPR057946">
    <property type="entry name" value="TPR_ZFYVE26"/>
</dbReference>
<evidence type="ECO:0000256" key="2">
    <source>
        <dbReference type="ARBA" id="ARBA00022723"/>
    </source>
</evidence>
<dbReference type="PROSITE" id="PS50178">
    <property type="entry name" value="ZF_FYVE"/>
    <property type="match status" value="1"/>
</dbReference>
<dbReference type="EMBL" id="OV651816">
    <property type="protein sequence ID" value="CAH1109728.1"/>
    <property type="molecule type" value="Genomic_DNA"/>
</dbReference>
<gene>
    <name evidence="7" type="ORF">PSYICH_LOCUS9740</name>
</gene>
<dbReference type="PANTHER" id="PTHR46591">
    <property type="entry name" value="ZINC FINGER FYVE DOMAIN-CONTAINING PROTEIN 26"/>
    <property type="match status" value="1"/>
</dbReference>
<dbReference type="InterPro" id="IPR017455">
    <property type="entry name" value="Znf_FYVE-rel"/>
</dbReference>
<dbReference type="GO" id="GO:0030496">
    <property type="term" value="C:midbody"/>
    <property type="evidence" value="ECO:0007669"/>
    <property type="project" value="TreeGrafter"/>
</dbReference>
<reference evidence="7" key="1">
    <citation type="submission" date="2022-01" db="EMBL/GenBank/DDBJ databases">
        <authorList>
            <person name="King R."/>
        </authorList>
    </citation>
    <scope>NUCLEOTIDE SEQUENCE</scope>
</reference>
<dbReference type="PANTHER" id="PTHR46591:SF1">
    <property type="entry name" value="ZINC FINGER FYVE DOMAIN-CONTAINING PROTEIN 26"/>
    <property type="match status" value="1"/>
</dbReference>
<evidence type="ECO:0000256" key="1">
    <source>
        <dbReference type="ARBA" id="ARBA00022553"/>
    </source>
</evidence>
<dbReference type="GO" id="GO:0005813">
    <property type="term" value="C:centrosome"/>
    <property type="evidence" value="ECO:0007669"/>
    <property type="project" value="TreeGrafter"/>
</dbReference>
<keyword evidence="4" id="KW-0862">Zinc</keyword>
<dbReference type="InterPro" id="IPR028730">
    <property type="entry name" value="ZFYVE26"/>
</dbReference>
<dbReference type="SMART" id="SM00064">
    <property type="entry name" value="FYVE"/>
    <property type="match status" value="1"/>
</dbReference>
<keyword evidence="2" id="KW-0479">Metal-binding</keyword>
<dbReference type="InterPro" id="IPR013083">
    <property type="entry name" value="Znf_RING/FYVE/PHD"/>
</dbReference>
<dbReference type="Gene3D" id="3.30.40.10">
    <property type="entry name" value="Zinc/RING finger domain, C3HC4 (zinc finger)"/>
    <property type="match status" value="1"/>
</dbReference>
<evidence type="ECO:0000256" key="3">
    <source>
        <dbReference type="ARBA" id="ARBA00022771"/>
    </source>
</evidence>
<evidence type="ECO:0000256" key="5">
    <source>
        <dbReference type="PROSITE-ProRule" id="PRU00091"/>
    </source>
</evidence>
<dbReference type="GO" id="GO:0005765">
    <property type="term" value="C:lysosomal membrane"/>
    <property type="evidence" value="ECO:0007669"/>
    <property type="project" value="TreeGrafter"/>
</dbReference>
<dbReference type="GO" id="GO:0032465">
    <property type="term" value="P:regulation of cytokinesis"/>
    <property type="evidence" value="ECO:0007669"/>
    <property type="project" value="TreeGrafter"/>
</dbReference>
<evidence type="ECO:0000256" key="4">
    <source>
        <dbReference type="ARBA" id="ARBA00022833"/>
    </source>
</evidence>
<dbReference type="GO" id="GO:0008270">
    <property type="term" value="F:zinc ion binding"/>
    <property type="evidence" value="ECO:0007669"/>
    <property type="project" value="UniProtKB-KW"/>
</dbReference>
<keyword evidence="1" id="KW-0597">Phosphoprotein</keyword>
<keyword evidence="3 5" id="KW-0863">Zinc-finger</keyword>
<dbReference type="GO" id="GO:0032266">
    <property type="term" value="F:phosphatidylinositol-3-phosphate binding"/>
    <property type="evidence" value="ECO:0007669"/>
    <property type="project" value="InterPro"/>
</dbReference>
<accession>A0A9P0GDT1</accession>
<dbReference type="Pfam" id="PF01363">
    <property type="entry name" value="FYVE"/>
    <property type="match status" value="1"/>
</dbReference>
<evidence type="ECO:0000313" key="7">
    <source>
        <dbReference type="EMBL" id="CAH1109728.1"/>
    </source>
</evidence>